<keyword evidence="6" id="KW-1185">Reference proteome</keyword>
<dbReference type="PANTHER" id="PTHR37423">
    <property type="entry name" value="SOLUBLE LYTIC MUREIN TRANSGLYCOSYLASE-RELATED"/>
    <property type="match status" value="1"/>
</dbReference>
<proteinExistence type="inferred from homology"/>
<dbReference type="OrthoDB" id="9815002at2"/>
<dbReference type="STRING" id="238.BBD35_16120"/>
<keyword evidence="3" id="KW-0732">Signal</keyword>
<dbReference type="EMBL" id="MPOG01000007">
    <property type="protein sequence ID" value="OOH96813.1"/>
    <property type="molecule type" value="Genomic_DNA"/>
</dbReference>
<dbReference type="AlphaFoldDB" id="A0A1V3U357"/>
<evidence type="ECO:0000313" key="5">
    <source>
        <dbReference type="EMBL" id="OOH96813.1"/>
    </source>
</evidence>
<comment type="similarity">
    <text evidence="1">Belongs to the transglycosylase Slt family.</text>
</comment>
<comment type="caution">
    <text evidence="5">The sequence shown here is derived from an EMBL/GenBank/DDBJ whole genome shotgun (WGS) entry which is preliminary data.</text>
</comment>
<reference evidence="5 6" key="1">
    <citation type="submission" date="2016-11" db="EMBL/GenBank/DDBJ databases">
        <title>Genome sequence and comparative genomic analysis of clinical strain Elizabethkingia meningoseptica 61421 PRCM.</title>
        <authorList>
            <person name="Wang M."/>
            <person name="Hu S."/>
            <person name="Cao L."/>
            <person name="Jiang T."/>
            <person name="Zhou Y."/>
            <person name="Ming D."/>
        </authorList>
    </citation>
    <scope>NUCLEOTIDE SEQUENCE [LARGE SCALE GENOMIC DNA]</scope>
    <source>
        <strain evidence="5 6">61421 PRCM</strain>
    </source>
</reference>
<evidence type="ECO:0000313" key="6">
    <source>
        <dbReference type="Proteomes" id="UP000188947"/>
    </source>
</evidence>
<organism evidence="5 6">
    <name type="scientific">Elizabethkingia meningoseptica</name>
    <name type="common">Chryseobacterium meningosepticum</name>
    <dbReference type="NCBI Taxonomy" id="238"/>
    <lineage>
        <taxon>Bacteria</taxon>
        <taxon>Pseudomonadati</taxon>
        <taxon>Bacteroidota</taxon>
        <taxon>Flavobacteriia</taxon>
        <taxon>Flavobacteriales</taxon>
        <taxon>Weeksellaceae</taxon>
        <taxon>Elizabethkingia</taxon>
    </lineage>
</organism>
<feature type="domain" description="Transglycosylase SLT" evidence="4">
    <location>
        <begin position="63"/>
        <end position="159"/>
    </location>
</feature>
<feature type="region of interest" description="Disordered" evidence="2">
    <location>
        <begin position="197"/>
        <end position="218"/>
    </location>
</feature>
<dbReference type="CDD" id="cd16894">
    <property type="entry name" value="MltD-like"/>
    <property type="match status" value="1"/>
</dbReference>
<evidence type="ECO:0000259" key="4">
    <source>
        <dbReference type="Pfam" id="PF01464"/>
    </source>
</evidence>
<gene>
    <name evidence="5" type="ORF">BMF97_05990</name>
</gene>
<dbReference type="Gene3D" id="1.10.530.10">
    <property type="match status" value="1"/>
</dbReference>
<evidence type="ECO:0000256" key="3">
    <source>
        <dbReference type="SAM" id="SignalP"/>
    </source>
</evidence>
<dbReference type="GeneID" id="48545332"/>
<dbReference type="PROSITE" id="PS51257">
    <property type="entry name" value="PROKAR_LIPOPROTEIN"/>
    <property type="match status" value="1"/>
</dbReference>
<evidence type="ECO:0000256" key="2">
    <source>
        <dbReference type="SAM" id="MobiDB-lite"/>
    </source>
</evidence>
<feature type="signal peptide" evidence="3">
    <location>
        <begin position="1"/>
        <end position="24"/>
    </location>
</feature>
<evidence type="ECO:0000256" key="1">
    <source>
        <dbReference type="ARBA" id="ARBA00007734"/>
    </source>
</evidence>
<feature type="chain" id="PRO_5010725907" evidence="3">
    <location>
        <begin position="25"/>
        <end position="291"/>
    </location>
</feature>
<dbReference type="InterPro" id="IPR008258">
    <property type="entry name" value="Transglycosylase_SLT_dom_1"/>
</dbReference>
<accession>A0A1V3U357</accession>
<sequence>MTPKFPKVLIFSSAVFLFSCIVRGQVLTVTDTSDAHAMRIKSTINSNREIVDFVEHSLVKRGLPKHLRNLPLLESGFDRTRISSTGAAGIWQLMPAHANFYGLSESDRSDIYKSTQVALNSLSSLYKKYRNWITVLAAYSCGEANVAKAMEKAGSKNYADYYLYLPDETTNAIRKYINACYVTGELNDLLPNYSMDTLKPKKPAGGNPELQSVSEEQPVDPSLLKTQINSAYDLGIVANFLGTTVENIENWNPNLKQNINEKSDVDFYLPSELMGKFEANRNKILRLSLMK</sequence>
<dbReference type="InterPro" id="IPR023346">
    <property type="entry name" value="Lysozyme-like_dom_sf"/>
</dbReference>
<dbReference type="Pfam" id="PF01464">
    <property type="entry name" value="SLT"/>
    <property type="match status" value="1"/>
</dbReference>
<dbReference type="SUPFAM" id="SSF53955">
    <property type="entry name" value="Lysozyme-like"/>
    <property type="match status" value="1"/>
</dbReference>
<name>A0A1V3U357_ELIME</name>
<protein>
    <submittedName>
        <fullName evidence="5">Lytic murein transglycosylase</fullName>
    </submittedName>
</protein>
<dbReference type="PANTHER" id="PTHR37423:SF2">
    <property type="entry name" value="MEMBRANE-BOUND LYTIC MUREIN TRANSGLYCOSYLASE C"/>
    <property type="match status" value="1"/>
</dbReference>
<dbReference type="eggNOG" id="COG0741">
    <property type="taxonomic scope" value="Bacteria"/>
</dbReference>
<dbReference type="KEGG" id="emg:BBD33_13865"/>
<dbReference type="RefSeq" id="WP_016199731.1">
    <property type="nucleotide sequence ID" value="NZ_CP014338.1"/>
</dbReference>
<dbReference type="Proteomes" id="UP000188947">
    <property type="component" value="Unassembled WGS sequence"/>
</dbReference>